<dbReference type="PANTHER" id="PTHR47256:SF1">
    <property type="entry name" value="ZN(II)2CYS6 TRANSCRIPTION FACTOR (EUROFUNG)"/>
    <property type="match status" value="1"/>
</dbReference>
<dbReference type="CDD" id="cd12148">
    <property type="entry name" value="fungal_TF_MHR"/>
    <property type="match status" value="1"/>
</dbReference>
<reference evidence="4 5" key="1">
    <citation type="journal article" date="2025" name="Microbiol. Resour. Announc.">
        <title>Draft genome sequences for Neonectria magnoliae and Neonectria punicea, canker pathogens of Liriodendron tulipifera and Acer saccharum in West Virginia.</title>
        <authorList>
            <person name="Petronek H.M."/>
            <person name="Kasson M.T."/>
            <person name="Metheny A.M."/>
            <person name="Stauder C.M."/>
            <person name="Lovett B."/>
            <person name="Lynch S.C."/>
            <person name="Garnas J.R."/>
            <person name="Kasson L.R."/>
            <person name="Stajich J.E."/>
        </authorList>
    </citation>
    <scope>NUCLEOTIDE SEQUENCE [LARGE SCALE GENOMIC DNA]</scope>
    <source>
        <strain evidence="4 5">NRRL 64653</strain>
    </source>
</reference>
<dbReference type="InterPro" id="IPR053187">
    <property type="entry name" value="Notoamide_regulator"/>
</dbReference>
<evidence type="ECO:0000313" key="5">
    <source>
        <dbReference type="Proteomes" id="UP001498476"/>
    </source>
</evidence>
<dbReference type="PANTHER" id="PTHR47256">
    <property type="entry name" value="ZN(II)2CYS6 TRANSCRIPTION FACTOR (EUROFUNG)-RELATED"/>
    <property type="match status" value="1"/>
</dbReference>
<name>A0ABR1GQY1_9HYPO</name>
<proteinExistence type="predicted"/>
<evidence type="ECO:0000256" key="2">
    <source>
        <dbReference type="SAM" id="MobiDB-lite"/>
    </source>
</evidence>
<dbReference type="Gene3D" id="4.10.240.10">
    <property type="entry name" value="Zn(2)-C6 fungal-type DNA-binding domain"/>
    <property type="match status" value="1"/>
</dbReference>
<keyword evidence="5" id="KW-1185">Reference proteome</keyword>
<dbReference type="InterPro" id="IPR036864">
    <property type="entry name" value="Zn2-C6_fun-type_DNA-bd_sf"/>
</dbReference>
<gene>
    <name evidence="4" type="ORF">QQX98_009890</name>
</gene>
<dbReference type="SMART" id="SM00066">
    <property type="entry name" value="GAL4"/>
    <property type="match status" value="1"/>
</dbReference>
<feature type="region of interest" description="Disordered" evidence="2">
    <location>
        <begin position="1"/>
        <end position="22"/>
    </location>
</feature>
<organism evidence="4 5">
    <name type="scientific">Neonectria punicea</name>
    <dbReference type="NCBI Taxonomy" id="979145"/>
    <lineage>
        <taxon>Eukaryota</taxon>
        <taxon>Fungi</taxon>
        <taxon>Dikarya</taxon>
        <taxon>Ascomycota</taxon>
        <taxon>Pezizomycotina</taxon>
        <taxon>Sordariomycetes</taxon>
        <taxon>Hypocreomycetidae</taxon>
        <taxon>Hypocreales</taxon>
        <taxon>Nectriaceae</taxon>
        <taxon>Neonectria</taxon>
    </lineage>
</organism>
<feature type="compositionally biased region" description="Polar residues" evidence="2">
    <location>
        <begin position="1"/>
        <end position="14"/>
    </location>
</feature>
<dbReference type="CDD" id="cd00067">
    <property type="entry name" value="GAL4"/>
    <property type="match status" value="1"/>
</dbReference>
<dbReference type="PROSITE" id="PS50048">
    <property type="entry name" value="ZN2_CY6_FUNGAL_2"/>
    <property type="match status" value="1"/>
</dbReference>
<evidence type="ECO:0000313" key="4">
    <source>
        <dbReference type="EMBL" id="KAK7407928.1"/>
    </source>
</evidence>
<protein>
    <recommendedName>
        <fullName evidence="3">Zn(2)-C6 fungal-type domain-containing protein</fullName>
    </recommendedName>
</protein>
<evidence type="ECO:0000256" key="1">
    <source>
        <dbReference type="ARBA" id="ARBA00023242"/>
    </source>
</evidence>
<evidence type="ECO:0000259" key="3">
    <source>
        <dbReference type="PROSITE" id="PS50048"/>
    </source>
</evidence>
<keyword evidence="1" id="KW-0539">Nucleus</keyword>
<accession>A0ABR1GQY1</accession>
<dbReference type="Proteomes" id="UP001498476">
    <property type="component" value="Unassembled WGS sequence"/>
</dbReference>
<dbReference type="EMBL" id="JAZAVJ010000205">
    <property type="protein sequence ID" value="KAK7407928.1"/>
    <property type="molecule type" value="Genomic_DNA"/>
</dbReference>
<dbReference type="InterPro" id="IPR001138">
    <property type="entry name" value="Zn2Cys6_DnaBD"/>
</dbReference>
<dbReference type="PROSITE" id="PS00463">
    <property type="entry name" value="ZN2_CY6_FUNGAL_1"/>
    <property type="match status" value="1"/>
</dbReference>
<feature type="domain" description="Zn(2)-C6 fungal-type" evidence="3">
    <location>
        <begin position="25"/>
        <end position="55"/>
    </location>
</feature>
<dbReference type="SUPFAM" id="SSF57701">
    <property type="entry name" value="Zn2/Cys6 DNA-binding domain"/>
    <property type="match status" value="1"/>
</dbReference>
<comment type="caution">
    <text evidence="4">The sequence shown here is derived from an EMBL/GenBank/DDBJ whole genome shotgun (WGS) entry which is preliminary data.</text>
</comment>
<dbReference type="Pfam" id="PF00172">
    <property type="entry name" value="Zn_clus"/>
    <property type="match status" value="1"/>
</dbReference>
<sequence length="602" mass="66525">MASPSEATPNNTNSQKRRRVGGQGACHNCRRRKIRCDGNQPGCAACLARDEDCRYDKDNAAGQTAGALVVEAIGLLNARPSQEAAQTLASLRDVSNAEAIMAHLRAGAGAGFGLSPHPSDLVAMSSTAQRSLVALELEARHPFLYPVLPPIDIASPTGILQRLVQPAVVSNDETPPAQKALLLHNGAIDDKAGALVNAFCAEAESLWETERTSPSTLNMAAALFLSFGYLVQGKNHVVLAYMSEAIRMGTHLGLFGVDRDVAGARTARMTAEQTKAASHTTWGVFNWIMLMALFYYQSGIDYPIYPPYLPIPEEDDAGVGVGRVFGSESSSPQTRYVGDTFPTVCRLWRIMHEVTIAYGKDRSNHQLRDRVSLEFAEYKYRELLAWADNLPSGLVRTERNPHHVVIFHIWLHAAILDIFRPFLRRPGQPRLQLKTFSSPKSSPDHIYAASVNQLKRLVIVYRMSYESSGFTIVWHTALLYVANAVLQSPDDGEWLFYFLLCLYGYQGLRRCYPVVEAISGALLSMAMRNGHMSSRVARRIMTELREKSLRRVPREIRAPFMADLDLAMSDPSAATAEKLAGMFEENALMVDFTNVFDTDGAE</sequence>